<feature type="domain" description="DUF4116" evidence="1">
    <location>
        <begin position="114"/>
        <end position="162"/>
    </location>
</feature>
<dbReference type="OMA" id="ETIMFAS"/>
<evidence type="ECO:0000313" key="2">
    <source>
        <dbReference type="EMBL" id="EFC42296.1"/>
    </source>
</evidence>
<evidence type="ECO:0000313" key="3">
    <source>
        <dbReference type="Proteomes" id="UP000006671"/>
    </source>
</evidence>
<keyword evidence="3" id="KW-1185">Reference proteome</keyword>
<dbReference type="OrthoDB" id="10259939at2759"/>
<feature type="domain" description="DUF4116" evidence="1">
    <location>
        <begin position="218"/>
        <end position="266"/>
    </location>
</feature>
<name>D2VLE4_NAEGR</name>
<gene>
    <name evidence="2" type="ORF">NAEGRDRAFT_50513</name>
</gene>
<feature type="domain" description="DUF4116" evidence="1">
    <location>
        <begin position="269"/>
        <end position="315"/>
    </location>
</feature>
<dbReference type="RefSeq" id="XP_002675040.1">
    <property type="nucleotide sequence ID" value="XM_002674994.1"/>
</dbReference>
<reference evidence="2 3" key="1">
    <citation type="journal article" date="2010" name="Cell">
        <title>The genome of Naegleria gruberi illuminates early eukaryotic versatility.</title>
        <authorList>
            <person name="Fritz-Laylin L.K."/>
            <person name="Prochnik S.E."/>
            <person name="Ginger M.L."/>
            <person name="Dacks J.B."/>
            <person name="Carpenter M.L."/>
            <person name="Field M.C."/>
            <person name="Kuo A."/>
            <person name="Paredez A."/>
            <person name="Chapman J."/>
            <person name="Pham J."/>
            <person name="Shu S."/>
            <person name="Neupane R."/>
            <person name="Cipriano M."/>
            <person name="Mancuso J."/>
            <person name="Tu H."/>
            <person name="Salamov A."/>
            <person name="Lindquist E."/>
            <person name="Shapiro H."/>
            <person name="Lucas S."/>
            <person name="Grigoriev I.V."/>
            <person name="Cande W.Z."/>
            <person name="Fulton C."/>
            <person name="Rokhsar D.S."/>
            <person name="Dawson S.C."/>
        </authorList>
    </citation>
    <scope>NUCLEOTIDE SEQUENCE [LARGE SCALE GENOMIC DNA]</scope>
    <source>
        <strain evidence="2 3">NEG-M</strain>
    </source>
</reference>
<dbReference type="InterPro" id="IPR025197">
    <property type="entry name" value="DUF4116"/>
</dbReference>
<dbReference type="VEuPathDB" id="AmoebaDB:NAEGRDRAFT_50513"/>
<dbReference type="GeneID" id="8851936"/>
<proteinExistence type="predicted"/>
<dbReference type="AlphaFoldDB" id="D2VLE4"/>
<accession>D2VLE4</accession>
<organism evidence="3">
    <name type="scientific">Naegleria gruberi</name>
    <name type="common">Amoeba</name>
    <dbReference type="NCBI Taxonomy" id="5762"/>
    <lineage>
        <taxon>Eukaryota</taxon>
        <taxon>Discoba</taxon>
        <taxon>Heterolobosea</taxon>
        <taxon>Tetramitia</taxon>
        <taxon>Eutetramitia</taxon>
        <taxon>Vahlkampfiidae</taxon>
        <taxon>Naegleria</taxon>
    </lineage>
</organism>
<dbReference type="InParanoid" id="D2VLE4"/>
<sequence length="333" mass="38285">MQELMFQLILDGAPIALLSDRLRHNKEFIIELLRYCNIPLNELEEQFQYDVDVVLQSVSNDPNNYTFLSNSIKSERSVTIQMINNAYKIKDFTNSNKTFVRIFEKYIPMVFRNDREIMELSLRQDSSIMPLVSDALKNNKEFVVNALKISTTCFPHISLELRSDPEVCLLALRNSNSKTMIMTHMNCLLLYDEDFMREIVSIDGMLLSYAPSAEIIQNRDVVLIAVKQNGFALQHADKSLRNDEEIVREAIMQDGETIMFASERLRDNFELMAVAVTKSKVALLYASERLKSDENLVSISVYSHPSSLKFASAQLLQNSQFIEHLIRNGVTNY</sequence>
<protein>
    <submittedName>
        <fullName evidence="2">Predicted protein</fullName>
    </submittedName>
</protein>
<dbReference type="Pfam" id="PF13475">
    <property type="entry name" value="DUF4116"/>
    <property type="match status" value="3"/>
</dbReference>
<evidence type="ECO:0000259" key="1">
    <source>
        <dbReference type="Pfam" id="PF13475"/>
    </source>
</evidence>
<dbReference type="EMBL" id="GG738880">
    <property type="protein sequence ID" value="EFC42296.1"/>
    <property type="molecule type" value="Genomic_DNA"/>
</dbReference>
<dbReference type="Proteomes" id="UP000006671">
    <property type="component" value="Unassembled WGS sequence"/>
</dbReference>
<dbReference type="KEGG" id="ngr:NAEGRDRAFT_50513"/>